<comment type="caution">
    <text evidence="2">The sequence shown here is derived from an EMBL/GenBank/DDBJ whole genome shotgun (WGS) entry which is preliminary data.</text>
</comment>
<dbReference type="Pfam" id="PF00293">
    <property type="entry name" value="NUDIX"/>
    <property type="match status" value="1"/>
</dbReference>
<evidence type="ECO:0000313" key="3">
    <source>
        <dbReference type="Proteomes" id="UP000530032"/>
    </source>
</evidence>
<dbReference type="SUPFAM" id="SSF55811">
    <property type="entry name" value="Nudix"/>
    <property type="match status" value="1"/>
</dbReference>
<organism evidence="2 3">
    <name type="scientific">Comamonas suwonensis</name>
    <dbReference type="NCBI Taxonomy" id="2606214"/>
    <lineage>
        <taxon>Bacteria</taxon>
        <taxon>Pseudomonadati</taxon>
        <taxon>Pseudomonadota</taxon>
        <taxon>Betaproteobacteria</taxon>
        <taxon>Burkholderiales</taxon>
        <taxon>Comamonadaceae</taxon>
        <taxon>Comamonas</taxon>
    </lineage>
</organism>
<reference evidence="2" key="1">
    <citation type="submission" date="2020-12" db="EMBL/GenBank/DDBJ databases">
        <title>Comamonas sp. nov., isolated from stream water.</title>
        <authorList>
            <person name="Park K.-H."/>
        </authorList>
    </citation>
    <scope>NUCLEOTIDE SEQUENCE</scope>
    <source>
        <strain evidence="2">EJ-4</strain>
    </source>
</reference>
<dbReference type="InterPro" id="IPR015797">
    <property type="entry name" value="NUDIX_hydrolase-like_dom_sf"/>
</dbReference>
<dbReference type="Gene3D" id="3.90.79.10">
    <property type="entry name" value="Nucleoside Triphosphate Pyrophosphohydrolase"/>
    <property type="match status" value="1"/>
</dbReference>
<feature type="domain" description="Nudix hydrolase" evidence="1">
    <location>
        <begin position="5"/>
        <end position="152"/>
    </location>
</feature>
<dbReference type="EC" id="3.6.1.67" evidence="2"/>
<dbReference type="InterPro" id="IPR000086">
    <property type="entry name" value="NUDIX_hydrolase_dom"/>
</dbReference>
<sequence>MDIKPYKIPQSVLVVIYRGDGQVLLLRRTIAAPGGEPFWQSVTGSKDSEGEDWRETAAREVLEETGIDALAPGCQLIDWELENVYAIYPEWQHRYAPGVWHNQERVFGLRVPSYMAVHLNPREHTAHDWHDWRDAAQRCFSSSNAEAILLLPRFEPALAPSQQKP</sequence>
<keyword evidence="2" id="KW-0378">Hydrolase</keyword>
<dbReference type="PANTHER" id="PTHR43736:SF1">
    <property type="entry name" value="DIHYDRONEOPTERIN TRIPHOSPHATE DIPHOSPHATASE"/>
    <property type="match status" value="1"/>
</dbReference>
<keyword evidence="3" id="KW-1185">Reference proteome</keyword>
<proteinExistence type="predicted"/>
<dbReference type="EMBL" id="JABBCQ020000014">
    <property type="protein sequence ID" value="MBI1625950.1"/>
    <property type="molecule type" value="Genomic_DNA"/>
</dbReference>
<dbReference type="Proteomes" id="UP000530032">
    <property type="component" value="Unassembled WGS sequence"/>
</dbReference>
<dbReference type="PANTHER" id="PTHR43736">
    <property type="entry name" value="ADP-RIBOSE PYROPHOSPHATASE"/>
    <property type="match status" value="1"/>
</dbReference>
<evidence type="ECO:0000259" key="1">
    <source>
        <dbReference type="PROSITE" id="PS51462"/>
    </source>
</evidence>
<dbReference type="RefSeq" id="WP_198461149.1">
    <property type="nucleotide sequence ID" value="NZ_JABBCQ020000014.1"/>
</dbReference>
<gene>
    <name evidence="2" type="primary">nudB</name>
    <name evidence="2" type="ORF">HF327_015750</name>
</gene>
<accession>A0A843BA18</accession>
<dbReference type="AlphaFoldDB" id="A0A843BA18"/>
<name>A0A843BA18_9BURK</name>
<evidence type="ECO:0000313" key="2">
    <source>
        <dbReference type="EMBL" id="MBI1625950.1"/>
    </source>
</evidence>
<dbReference type="PROSITE" id="PS51462">
    <property type="entry name" value="NUDIX"/>
    <property type="match status" value="1"/>
</dbReference>
<dbReference type="GO" id="GO:0019177">
    <property type="term" value="F:dihydroneopterin triphosphate pyrophosphohydrolase activity"/>
    <property type="evidence" value="ECO:0007669"/>
    <property type="project" value="UniProtKB-EC"/>
</dbReference>
<dbReference type="CDD" id="cd04664">
    <property type="entry name" value="NUDIX_DHNTPase_like"/>
    <property type="match status" value="1"/>
</dbReference>
<dbReference type="NCBIfam" id="NF006961">
    <property type="entry name" value="PRK09438.1"/>
    <property type="match status" value="1"/>
</dbReference>
<protein>
    <submittedName>
        <fullName evidence="2">Dihydroneopterin triphosphate diphosphatase</fullName>
        <ecNumber evidence="2">3.6.1.67</ecNumber>
    </submittedName>
</protein>